<name>A0A078KFF7_PLAYE</name>
<dbReference type="GO" id="GO:0070072">
    <property type="term" value="P:vacuolar proton-transporting V-type ATPase complex assembly"/>
    <property type="evidence" value="ECO:0007669"/>
    <property type="project" value="InterPro"/>
</dbReference>
<dbReference type="EMBL" id="LK934638">
    <property type="protein sequence ID" value="CDU85042.1"/>
    <property type="molecule type" value="Genomic_DNA"/>
</dbReference>
<dbReference type="Proteomes" id="UP000072904">
    <property type="component" value="Chromosome 10"/>
</dbReference>
<keyword evidence="4 7" id="KW-1133">Transmembrane helix</keyword>
<reference evidence="9" key="4">
    <citation type="submission" date="2019-05" db="EMBL/GenBank/DDBJ databases">
        <authorList>
            <consortium name="Pathogen Informatics"/>
        </authorList>
    </citation>
    <scope>NUCLEOTIDE SEQUENCE</scope>
    <source>
        <strain evidence="9">17X</strain>
    </source>
</reference>
<proteinExistence type="predicted"/>
<keyword evidence="2 7" id="KW-0812">Transmembrane</keyword>
<feature type="transmembrane region" description="Helical" evidence="7">
    <location>
        <begin position="257"/>
        <end position="276"/>
    </location>
</feature>
<dbReference type="OMA" id="YCTNINK"/>
<dbReference type="Proteomes" id="UP000072874">
    <property type="component" value="Chromosome 10"/>
</dbReference>
<evidence type="ECO:0000256" key="1">
    <source>
        <dbReference type="ARBA" id="ARBA00004477"/>
    </source>
</evidence>
<evidence type="ECO:0000256" key="5">
    <source>
        <dbReference type="ARBA" id="ARBA00023136"/>
    </source>
</evidence>
<dbReference type="InterPro" id="IPR021013">
    <property type="entry name" value="ATPase_Vma12"/>
</dbReference>
<keyword evidence="5 7" id="KW-0472">Membrane</keyword>
<dbReference type="VEuPathDB" id="PlasmoDB:PY17X_1020400"/>
<dbReference type="VEuPathDB" id="PlasmoDB:PYYM_1020400"/>
<reference evidence="8" key="3">
    <citation type="submission" date="2014-05" db="EMBL/GenBank/DDBJ databases">
        <authorList>
            <person name="Aslett A.Martin."/>
            <person name="De Silva Nishadi"/>
        </authorList>
    </citation>
    <scope>NUCLEOTIDE SEQUENCE</scope>
    <source>
        <strain evidence="8">YM</strain>
    </source>
</reference>
<protein>
    <submittedName>
        <fullName evidence="8">Uncharacterized protein</fullName>
    </submittedName>
</protein>
<evidence type="ECO:0000313" key="10">
    <source>
        <dbReference type="Proteomes" id="UP000072874"/>
    </source>
</evidence>
<reference evidence="9" key="2">
    <citation type="submission" date="2014-05" db="EMBL/GenBank/DDBJ databases">
        <authorList>
            <person name="Aslett M.A."/>
            <person name="De Silva N."/>
        </authorList>
    </citation>
    <scope>NUCLEOTIDE SEQUENCE</scope>
    <source>
        <strain evidence="9">17X</strain>
    </source>
</reference>
<dbReference type="GeneID" id="3853762"/>
<evidence type="ECO:0000256" key="7">
    <source>
        <dbReference type="SAM" id="Phobius"/>
    </source>
</evidence>
<dbReference type="OrthoDB" id="372338at2759"/>
<dbReference type="RefSeq" id="XP_022813314.1">
    <property type="nucleotide sequence ID" value="XM_022956247.1"/>
</dbReference>
<dbReference type="GO" id="GO:0005789">
    <property type="term" value="C:endoplasmic reticulum membrane"/>
    <property type="evidence" value="ECO:0007669"/>
    <property type="project" value="UniProtKB-SubCell"/>
</dbReference>
<feature type="coiled-coil region" evidence="6">
    <location>
        <begin position="38"/>
        <end position="76"/>
    </location>
</feature>
<sequence>MENSIYGNTNSKNNCDIYQKNEKKNNDSAKQVIDLNDLDNLEEKRKIKNDKNLIYNKEYLSQNNTKNNNLDNMNEDINKIDSVVNNKRKDNKIMDDLEKEQNEETDDIYVKRIINVEITTKIKNFLEIFAQEKEKILKWCNENKSLYSNKINEKTLNIFFDKLKNINQILKENNINIDILNLLLYFYNLYCTNINKEKINAHDLMANSSITYRGIYENINENSASFKNLLKEEKKYKKLIGETTQINEFFSNYKKTIPYGINIIIGIFLTFLSGYYGSLLVGITKFTTRLICGIVFSYITLIIEVIIFIIINEKMSKLKKGQKRMSSNYSLYKKLHFSKKVNDKGKIEELKKADKQTAIKQRRNI</sequence>
<dbReference type="KEGG" id="pyo:PY17X_1020400"/>
<dbReference type="PANTHER" id="PTHR31394:SF1">
    <property type="entry name" value="TRANSMEMBRANE PROTEIN 199"/>
    <property type="match status" value="1"/>
</dbReference>
<dbReference type="AlphaFoldDB" id="A0A078KFF7"/>
<gene>
    <name evidence="9" type="ORF">PY17X_1020400</name>
    <name evidence="8" type="ORF">PYYM_1020400</name>
</gene>
<accession>A0A078KFF7</accession>
<dbReference type="EMBL" id="LM993664">
    <property type="protein sequence ID" value="VTZ78938.1"/>
    <property type="molecule type" value="Genomic_DNA"/>
</dbReference>
<dbReference type="VEuPathDB" id="PlasmoDB:Py17XNL_001002256"/>
<evidence type="ECO:0000256" key="3">
    <source>
        <dbReference type="ARBA" id="ARBA00022824"/>
    </source>
</evidence>
<organism evidence="8 11">
    <name type="scientific">Plasmodium yoelii</name>
    <dbReference type="NCBI Taxonomy" id="5861"/>
    <lineage>
        <taxon>Eukaryota</taxon>
        <taxon>Sar</taxon>
        <taxon>Alveolata</taxon>
        <taxon>Apicomplexa</taxon>
        <taxon>Aconoidasida</taxon>
        <taxon>Haemosporida</taxon>
        <taxon>Plasmodiidae</taxon>
        <taxon>Plasmodium</taxon>
        <taxon>Plasmodium (Vinckeia)</taxon>
    </lineage>
</organism>
<keyword evidence="3" id="KW-0256">Endoplasmic reticulum</keyword>
<feature type="transmembrane region" description="Helical" evidence="7">
    <location>
        <begin position="288"/>
        <end position="311"/>
    </location>
</feature>
<dbReference type="PANTHER" id="PTHR31394">
    <property type="entry name" value="TRANSMEMBRANE PROTEIN 199"/>
    <property type="match status" value="1"/>
</dbReference>
<evidence type="ECO:0000256" key="4">
    <source>
        <dbReference type="ARBA" id="ARBA00022989"/>
    </source>
</evidence>
<evidence type="ECO:0000313" key="8">
    <source>
        <dbReference type="EMBL" id="CDU85042.1"/>
    </source>
</evidence>
<reference evidence="10 11" key="1">
    <citation type="journal article" date="2014" name="BMC Biol.">
        <title>A comprehensive evaluation of rodent malaria parasite genomes and gene expression.</title>
        <authorList>
            <person name="Otto T.D."/>
            <person name="Bohme U."/>
            <person name="Jackson A.P."/>
            <person name="Hunt M."/>
            <person name="Franke-Fayard B."/>
            <person name="Hoeijmakers W.A."/>
            <person name="Religa A.A."/>
            <person name="Robertson L."/>
            <person name="Sanders M."/>
            <person name="Ogun S.A."/>
            <person name="Cunningham D."/>
            <person name="Erhart A."/>
            <person name="Billker O."/>
            <person name="Khan S.M."/>
            <person name="Stunnenberg H.G."/>
            <person name="Langhorne J."/>
            <person name="Holder A.A."/>
            <person name="Waters A.P."/>
            <person name="Newbold C.I."/>
            <person name="Pain A."/>
            <person name="Berriman M."/>
            <person name="Janse C.J."/>
        </authorList>
    </citation>
    <scope>NUCLEOTIDE SEQUENCE [LARGE SCALE GENOMIC DNA]</scope>
    <source>
        <strain evidence="9 10">17X</strain>
        <strain evidence="8 11">YM</strain>
    </source>
</reference>
<evidence type="ECO:0000313" key="11">
    <source>
        <dbReference type="Proteomes" id="UP000072904"/>
    </source>
</evidence>
<keyword evidence="6" id="KW-0175">Coiled coil</keyword>
<evidence type="ECO:0000256" key="6">
    <source>
        <dbReference type="SAM" id="Coils"/>
    </source>
</evidence>
<evidence type="ECO:0000313" key="9">
    <source>
        <dbReference type="EMBL" id="VTZ78938.1"/>
    </source>
</evidence>
<comment type="subcellular location">
    <subcellularLocation>
        <location evidence="1">Endoplasmic reticulum membrane</location>
        <topology evidence="1">Multi-pass membrane protein</topology>
    </subcellularLocation>
</comment>
<evidence type="ECO:0000256" key="2">
    <source>
        <dbReference type="ARBA" id="ARBA00022692"/>
    </source>
</evidence>